<dbReference type="Proteomes" id="UP000319040">
    <property type="component" value="Unassembled WGS sequence"/>
</dbReference>
<name>A0A521DRW6_SACCC</name>
<dbReference type="PANTHER" id="PTHR47861:SF3">
    <property type="entry name" value="FKBP-TYPE PEPTIDYL-PROLYL CIS-TRANS ISOMERASE SLYD"/>
    <property type="match status" value="1"/>
</dbReference>
<evidence type="ECO:0000256" key="2">
    <source>
        <dbReference type="ARBA" id="ARBA00004496"/>
    </source>
</evidence>
<dbReference type="GO" id="GO:0005737">
    <property type="term" value="C:cytoplasm"/>
    <property type="evidence" value="ECO:0007669"/>
    <property type="project" value="UniProtKB-SubCell"/>
</dbReference>
<proteinExistence type="inferred from homology"/>
<dbReference type="AlphaFoldDB" id="A0A521DRW6"/>
<evidence type="ECO:0000256" key="10">
    <source>
        <dbReference type="RuleBase" id="RU003915"/>
    </source>
</evidence>
<evidence type="ECO:0000256" key="8">
    <source>
        <dbReference type="ARBA" id="ARBA00037071"/>
    </source>
</evidence>
<dbReference type="SUPFAM" id="SSF54534">
    <property type="entry name" value="FKBP-like"/>
    <property type="match status" value="1"/>
</dbReference>
<evidence type="ECO:0000313" key="12">
    <source>
        <dbReference type="EMBL" id="SMO74325.1"/>
    </source>
</evidence>
<evidence type="ECO:0000256" key="6">
    <source>
        <dbReference type="ARBA" id="ARBA00023186"/>
    </source>
</evidence>
<dbReference type="OrthoDB" id="9808891at2"/>
<sequence>MEISRNKYVTVSYVLRLQGFEGEIVEETPEDKPLEFIFGTGRMLQMFEEKLDGLKAGDNFSFKLTSEEAYGEINPEAKVEIPRNIFEVDGKVDEELIKVGNMVPMQDAQGNRLNGIVLEVTDQNVKMDFNHPLAGDDLYFSGSVSNVREATESELMAAVGGGGCGSGCGCESGETVGCESGSCGPDGSGSGGCGC</sequence>
<evidence type="ECO:0000256" key="3">
    <source>
        <dbReference type="ARBA" id="ARBA00006577"/>
    </source>
</evidence>
<dbReference type="Pfam" id="PF00254">
    <property type="entry name" value="FKBP_C"/>
    <property type="match status" value="1"/>
</dbReference>
<keyword evidence="13" id="KW-1185">Reference proteome</keyword>
<comment type="subcellular location">
    <subcellularLocation>
        <location evidence="2">Cytoplasm</location>
    </subcellularLocation>
</comment>
<feature type="domain" description="PPIase FKBP-type" evidence="11">
    <location>
        <begin position="6"/>
        <end position="84"/>
    </location>
</feature>
<comment type="similarity">
    <text evidence="3 10">Belongs to the FKBP-type PPIase family.</text>
</comment>
<reference evidence="12 13" key="1">
    <citation type="submission" date="2017-05" db="EMBL/GenBank/DDBJ databases">
        <authorList>
            <person name="Varghese N."/>
            <person name="Submissions S."/>
        </authorList>
    </citation>
    <scope>NUCLEOTIDE SEQUENCE [LARGE SCALE GENOMIC DNA]</scope>
    <source>
        <strain evidence="12 13">DSM 27040</strain>
    </source>
</reference>
<evidence type="ECO:0000256" key="7">
    <source>
        <dbReference type="ARBA" id="ARBA00023235"/>
    </source>
</evidence>
<dbReference type="EC" id="5.2.1.8" evidence="10"/>
<dbReference type="RefSeq" id="WP_142533812.1">
    <property type="nucleotide sequence ID" value="NZ_FXTB01000006.1"/>
</dbReference>
<keyword evidence="4" id="KW-0963">Cytoplasm</keyword>
<dbReference type="EMBL" id="FXTB01000006">
    <property type="protein sequence ID" value="SMO74325.1"/>
    <property type="molecule type" value="Genomic_DNA"/>
</dbReference>
<dbReference type="Gene3D" id="2.40.10.330">
    <property type="match status" value="1"/>
</dbReference>
<evidence type="ECO:0000259" key="11">
    <source>
        <dbReference type="PROSITE" id="PS50059"/>
    </source>
</evidence>
<comment type="function">
    <text evidence="8">Also involved in hydrogenase metallocenter assembly, probably by participating in the nickel insertion step. This function in hydrogenase biosynthesis requires chaperone activity and the presence of the metal-binding domain, but not PPIase activity.</text>
</comment>
<evidence type="ECO:0000256" key="4">
    <source>
        <dbReference type="ARBA" id="ARBA00022490"/>
    </source>
</evidence>
<dbReference type="InterPro" id="IPR001179">
    <property type="entry name" value="PPIase_FKBP_dom"/>
</dbReference>
<dbReference type="InterPro" id="IPR048261">
    <property type="entry name" value="SlpA/SlyD-like_ins_sf"/>
</dbReference>
<dbReference type="InterPro" id="IPR046357">
    <property type="entry name" value="PPIase_dom_sf"/>
</dbReference>
<comment type="catalytic activity">
    <reaction evidence="1 9 10">
        <text>[protein]-peptidylproline (omega=180) = [protein]-peptidylproline (omega=0)</text>
        <dbReference type="Rhea" id="RHEA:16237"/>
        <dbReference type="Rhea" id="RHEA-COMP:10747"/>
        <dbReference type="Rhea" id="RHEA-COMP:10748"/>
        <dbReference type="ChEBI" id="CHEBI:83833"/>
        <dbReference type="ChEBI" id="CHEBI:83834"/>
        <dbReference type="EC" id="5.2.1.8"/>
    </reaction>
</comment>
<evidence type="ECO:0000313" key="13">
    <source>
        <dbReference type="Proteomes" id="UP000319040"/>
    </source>
</evidence>
<dbReference type="GO" id="GO:0003755">
    <property type="term" value="F:peptidyl-prolyl cis-trans isomerase activity"/>
    <property type="evidence" value="ECO:0007669"/>
    <property type="project" value="UniProtKB-UniRule"/>
</dbReference>
<evidence type="ECO:0000256" key="1">
    <source>
        <dbReference type="ARBA" id="ARBA00000971"/>
    </source>
</evidence>
<dbReference type="PANTHER" id="PTHR47861">
    <property type="entry name" value="FKBP-TYPE PEPTIDYL-PROLYL CIS-TRANS ISOMERASE SLYD"/>
    <property type="match status" value="1"/>
</dbReference>
<dbReference type="Gene3D" id="3.10.50.40">
    <property type="match status" value="1"/>
</dbReference>
<keyword evidence="6" id="KW-0143">Chaperone</keyword>
<organism evidence="12 13">
    <name type="scientific">Saccharicrinis carchari</name>
    <dbReference type="NCBI Taxonomy" id="1168039"/>
    <lineage>
        <taxon>Bacteria</taxon>
        <taxon>Pseudomonadati</taxon>
        <taxon>Bacteroidota</taxon>
        <taxon>Bacteroidia</taxon>
        <taxon>Marinilabiliales</taxon>
        <taxon>Marinilabiliaceae</taxon>
        <taxon>Saccharicrinis</taxon>
    </lineage>
</organism>
<protein>
    <recommendedName>
        <fullName evidence="10">Peptidyl-prolyl cis-trans isomerase</fullName>
        <ecNumber evidence="10">5.2.1.8</ecNumber>
    </recommendedName>
</protein>
<dbReference type="PROSITE" id="PS50059">
    <property type="entry name" value="FKBP_PPIASE"/>
    <property type="match status" value="1"/>
</dbReference>
<dbReference type="GO" id="GO:0042026">
    <property type="term" value="P:protein refolding"/>
    <property type="evidence" value="ECO:0007669"/>
    <property type="project" value="UniProtKB-ARBA"/>
</dbReference>
<evidence type="ECO:0000256" key="5">
    <source>
        <dbReference type="ARBA" id="ARBA00023110"/>
    </source>
</evidence>
<evidence type="ECO:0000256" key="9">
    <source>
        <dbReference type="PROSITE-ProRule" id="PRU00277"/>
    </source>
</evidence>
<accession>A0A521DRW6</accession>
<keyword evidence="7 9" id="KW-0413">Isomerase</keyword>
<keyword evidence="5 9" id="KW-0697">Rotamase</keyword>
<gene>
    <name evidence="12" type="ORF">SAMN06265379_106103</name>
</gene>